<dbReference type="InterPro" id="IPR016187">
    <property type="entry name" value="CTDL_fold"/>
</dbReference>
<organism evidence="3 4">
    <name type="scientific">Leptolyngbya subtilissima DQ-A4</name>
    <dbReference type="NCBI Taxonomy" id="2933933"/>
    <lineage>
        <taxon>Bacteria</taxon>
        <taxon>Bacillati</taxon>
        <taxon>Cyanobacteriota</taxon>
        <taxon>Cyanophyceae</taxon>
        <taxon>Leptolyngbyales</taxon>
        <taxon>Leptolyngbyaceae</taxon>
        <taxon>Leptolyngbya group</taxon>
        <taxon>Leptolyngbya</taxon>
    </lineage>
</organism>
<proteinExistence type="predicted"/>
<accession>A0ABV0KAC6</accession>
<evidence type="ECO:0000313" key="4">
    <source>
        <dbReference type="Proteomes" id="UP001482513"/>
    </source>
</evidence>
<dbReference type="NCBIfam" id="NF041121">
    <property type="entry name" value="SAV_2336_NTERM"/>
    <property type="match status" value="1"/>
</dbReference>
<feature type="domain" description="Sulfatase-modifying factor enzyme-like" evidence="2">
    <location>
        <begin position="728"/>
        <end position="966"/>
    </location>
</feature>
<name>A0ABV0KAC6_9CYAN</name>
<protein>
    <submittedName>
        <fullName evidence="3">Formylglycine-generating enzyme family protein</fullName>
    </submittedName>
</protein>
<dbReference type="PANTHER" id="PTHR23150">
    <property type="entry name" value="SULFATASE MODIFYING FACTOR 1, 2"/>
    <property type="match status" value="1"/>
</dbReference>
<feature type="region of interest" description="Disordered" evidence="1">
    <location>
        <begin position="49"/>
        <end position="80"/>
    </location>
</feature>
<dbReference type="InterPro" id="IPR051043">
    <property type="entry name" value="Sulfatase_Mod_Factor_Kinase"/>
</dbReference>
<dbReference type="SUPFAM" id="SSF56436">
    <property type="entry name" value="C-type lectin-like"/>
    <property type="match status" value="1"/>
</dbReference>
<gene>
    <name evidence="3" type="ORF">NC992_22695</name>
</gene>
<evidence type="ECO:0000256" key="1">
    <source>
        <dbReference type="SAM" id="MobiDB-lite"/>
    </source>
</evidence>
<dbReference type="PANTHER" id="PTHR23150:SF19">
    <property type="entry name" value="FORMYLGLYCINE-GENERATING ENZYME"/>
    <property type="match status" value="1"/>
</dbReference>
<evidence type="ECO:0000259" key="2">
    <source>
        <dbReference type="Pfam" id="PF03781"/>
    </source>
</evidence>
<dbReference type="InterPro" id="IPR047738">
    <property type="entry name" value="SAV_2336-like_N"/>
</dbReference>
<dbReference type="Proteomes" id="UP001482513">
    <property type="component" value="Unassembled WGS sequence"/>
</dbReference>
<dbReference type="InterPro" id="IPR042095">
    <property type="entry name" value="SUMF_sf"/>
</dbReference>
<comment type="caution">
    <text evidence="3">The sequence shown here is derived from an EMBL/GenBank/DDBJ whole genome shotgun (WGS) entry which is preliminary data.</text>
</comment>
<sequence length="978" mass="107960">MSGAGATGAAGDGVSKLVKLLAEDRKFTSVEIADTLWLATKMEVATPGAVVETKRPPPTPLPSVDLGGDLPDLEPPPLPPPTTPQVNIAAPTPQTGVLPPKTLPVWLADPPMLTDALAIIRALRPLLQKVDAGVGRRLDEPATVENIARTRLVLPVLQSEQRPYFDIILVVDRGSSMHIWQRLVKDVVRILKRYGVFWNVQVFDLKVDPEAKPPEEPVLLVSNPQRPGHRPSELIDQQGQRIAVVLSDCAGPYWWNGTLLPMLHSWGAMMPTMVWQVLPGWMWKRTALGRGTAVALGNDVYGGANQWLKVQLQERDESDNLGQRISLPVVTSNPHDLARWSLMVAGDRRQVTPGFLLPLQGGTVPRSRSYEDIAQDRAQQRLTAAPDTDPAAALNQALNTLALERVERFLELASPEAQRLIMLLAAAPVITPPVVRLIRDAMLPEVTSPLPVAEVFLSGLLQRLPGQSASDLEQAVQAAAEQAEPDELDQVALDAQDLVQYDFAPGVRPVLLTFLPPVDTIDVINSVSAAVERRWNQFSTEDFRAFLTDPTVQVAEELQGMRSFASVTADILNQLGGDYAQFAQALRQGAEPAQPTRIGGFDPSDFPLQDIEYDVAEFINFPSLEPFKFIEAHFEDDTSTFPPPLQPDEFVVITLETQTDPPPPDNLEQFEFTIATLHRDRGQWQIQRQPSSAYRFIEQLTEPSSPSLFRGIAQRLNFQHNADRVGLEMVSIPGGTFAMGSPDSEPDLQANEGPQHEVTVPSFWIGRYPVTQAQWRAVAAMPQVDRELKPDPARFKGENRPVERVTWFDAAEFCARLSAHTGRQYRLPSEAEWEYACRAGTTTPFHFGETISSELANYQGSTAYADGPTREDATKTTSIDHFGVANAFGLSDMHGNVFEWCQDYWHSNYEGAPTDGSAWIEGKDSEQRVCRGGSWFSFPRNCRSASRSNSRPGFVSDYDIIGFRVVCSAPKTLQPPTG</sequence>
<dbReference type="InterPro" id="IPR005532">
    <property type="entry name" value="SUMF_dom"/>
</dbReference>
<keyword evidence="4" id="KW-1185">Reference proteome</keyword>
<dbReference type="Gene3D" id="3.90.1580.10">
    <property type="entry name" value="paralog of FGE (formylglycine-generating enzyme)"/>
    <property type="match status" value="1"/>
</dbReference>
<dbReference type="RefSeq" id="WP_242021701.1">
    <property type="nucleotide sequence ID" value="NZ_JAMPKX010000014.1"/>
</dbReference>
<dbReference type="Pfam" id="PF03781">
    <property type="entry name" value="FGE-sulfatase"/>
    <property type="match status" value="1"/>
</dbReference>
<evidence type="ECO:0000313" key="3">
    <source>
        <dbReference type="EMBL" id="MEP0949704.1"/>
    </source>
</evidence>
<reference evidence="3 4" key="1">
    <citation type="submission" date="2022-04" db="EMBL/GenBank/DDBJ databases">
        <title>Positive selection, recombination, and allopatry shape intraspecific diversity of widespread and dominant cyanobacteria.</title>
        <authorList>
            <person name="Wei J."/>
            <person name="Shu W."/>
            <person name="Hu C."/>
        </authorList>
    </citation>
    <scope>NUCLEOTIDE SEQUENCE [LARGE SCALE GENOMIC DNA]</scope>
    <source>
        <strain evidence="3 4">DQ-A4</strain>
    </source>
</reference>
<dbReference type="EMBL" id="JAMPKX010000014">
    <property type="protein sequence ID" value="MEP0949704.1"/>
    <property type="molecule type" value="Genomic_DNA"/>
</dbReference>